<evidence type="ECO:0000256" key="2">
    <source>
        <dbReference type="ARBA" id="ARBA00022519"/>
    </source>
</evidence>
<evidence type="ECO:0000259" key="7">
    <source>
        <dbReference type="PROSITE" id="PS50111"/>
    </source>
</evidence>
<dbReference type="SMART" id="SM00304">
    <property type="entry name" value="HAMP"/>
    <property type="match status" value="1"/>
</dbReference>
<dbReference type="Gene3D" id="1.10.287.950">
    <property type="entry name" value="Methyl-accepting chemotaxis protein"/>
    <property type="match status" value="1"/>
</dbReference>
<sequence>MKRLLNNQNLRIKILAPVTLILFLSFVLLAFSVAGIQERSLKKMCAQLGASLDASDADMQKDFARVGEQVHQTMAAMAQSTSEDLSLQTRQALDKEGAQVAREWEAQLRKNADSLVALLAQVAPKAILTNSYTDLVTYAKSAANADNVVFALYLRPGGKPYTRYVDKKNTKIKGYLQTGSGKKKIDKVLSAASKDSSVFIVKKAIVAEGTALGHALVCIDKSMMNQTLAQMTGRFELLARNNAASIADTLEQESGVVVADIGAAVQKIAGKNRDLIQATIEGIGETSMNVVRSTRTTVLAAGLVCGLILLGCVMLLVVHLLIKPVEHVAGRLAEIAQGEGDLCTRLDVKSRDEVGQLASWFNLFMDKLQKIIGEVAKNTGTVTASSNELTSISEHMSTGANAMSDRSNTVSAAAEEMSANMVSVAGASGQAATNMNMVAAAAEEMSTRIADIARHSNNAKATADQAVSQVSRTSAKVHTLGQAASAIGKVTEVITEISEQTNLLALNATIEAARAGDAGKGFAVVANEIKDLARQTADATQDIREKITGIQQSTGETVDDIGRISGVIEEVSQTVIAIATAVEEQSATTREIAQNVGQASQGIQLVNESITQGTTVAGDMAADIAVVNQEAGQMASSSNQVNTSAAKLFEMAEVLQELIGGFKVADDDQVRSLQADA</sequence>
<keyword evidence="6" id="KW-0812">Transmembrane</keyword>
<keyword evidence="6" id="KW-1133">Transmembrane helix</keyword>
<organism evidence="10 11">
    <name type="scientific">Desulfosarcina alkanivorans</name>
    <dbReference type="NCBI Taxonomy" id="571177"/>
    <lineage>
        <taxon>Bacteria</taxon>
        <taxon>Pseudomonadati</taxon>
        <taxon>Thermodesulfobacteriota</taxon>
        <taxon>Desulfobacteria</taxon>
        <taxon>Desulfobacterales</taxon>
        <taxon>Desulfosarcinaceae</taxon>
        <taxon>Desulfosarcina</taxon>
    </lineage>
</organism>
<dbReference type="PROSITE" id="PS50885">
    <property type="entry name" value="HAMP"/>
    <property type="match status" value="1"/>
</dbReference>
<gene>
    <name evidence="10" type="ORF">DSCA_32930</name>
</gene>
<reference evidence="10 11" key="1">
    <citation type="submission" date="2019-11" db="EMBL/GenBank/DDBJ databases">
        <title>Comparative genomics of hydrocarbon-degrading Desulfosarcina strains.</title>
        <authorList>
            <person name="Watanabe M."/>
            <person name="Kojima H."/>
            <person name="Fukui M."/>
        </authorList>
    </citation>
    <scope>NUCLEOTIDE SEQUENCE [LARGE SCALE GENOMIC DNA]</scope>
    <source>
        <strain evidence="10 11">PL12</strain>
    </source>
</reference>
<feature type="transmembrane region" description="Helical" evidence="6">
    <location>
        <begin position="298"/>
        <end position="322"/>
    </location>
</feature>
<feature type="domain" description="T-SNARE coiled-coil homology" evidence="8">
    <location>
        <begin position="551"/>
        <end position="613"/>
    </location>
</feature>
<evidence type="ECO:0000256" key="4">
    <source>
        <dbReference type="ARBA" id="ARBA00029447"/>
    </source>
</evidence>
<evidence type="ECO:0000313" key="11">
    <source>
        <dbReference type="Proteomes" id="UP000427906"/>
    </source>
</evidence>
<dbReference type="SUPFAM" id="SSF58104">
    <property type="entry name" value="Methyl-accepting chemotaxis protein (MCP) signaling domain"/>
    <property type="match status" value="1"/>
</dbReference>
<dbReference type="InterPro" id="IPR004089">
    <property type="entry name" value="MCPsignal_dom"/>
</dbReference>
<evidence type="ECO:0000256" key="5">
    <source>
        <dbReference type="PROSITE-ProRule" id="PRU00284"/>
    </source>
</evidence>
<dbReference type="Pfam" id="PF00672">
    <property type="entry name" value="HAMP"/>
    <property type="match status" value="1"/>
</dbReference>
<accession>A0A5K7YLI2</accession>
<dbReference type="PANTHER" id="PTHR32089:SF112">
    <property type="entry name" value="LYSOZYME-LIKE PROTEIN-RELATED"/>
    <property type="match status" value="1"/>
</dbReference>
<dbReference type="Gene3D" id="1.10.8.500">
    <property type="entry name" value="HAMP domain in histidine kinase"/>
    <property type="match status" value="1"/>
</dbReference>
<name>A0A5K7YLI2_9BACT</name>
<keyword evidence="11" id="KW-1185">Reference proteome</keyword>
<keyword evidence="3 5" id="KW-0807">Transducer</keyword>
<dbReference type="PROSITE" id="PS50192">
    <property type="entry name" value="T_SNARE"/>
    <property type="match status" value="1"/>
</dbReference>
<dbReference type="Proteomes" id="UP000427906">
    <property type="component" value="Chromosome"/>
</dbReference>
<proteinExistence type="inferred from homology"/>
<dbReference type="GO" id="GO:0005886">
    <property type="term" value="C:plasma membrane"/>
    <property type="evidence" value="ECO:0007669"/>
    <property type="project" value="UniProtKB-SubCell"/>
</dbReference>
<dbReference type="EMBL" id="AP021874">
    <property type="protein sequence ID" value="BBO69363.1"/>
    <property type="molecule type" value="Genomic_DNA"/>
</dbReference>
<dbReference type="Pfam" id="PF00015">
    <property type="entry name" value="MCPsignal"/>
    <property type="match status" value="1"/>
</dbReference>
<keyword evidence="2" id="KW-0997">Cell inner membrane</keyword>
<dbReference type="PANTHER" id="PTHR32089">
    <property type="entry name" value="METHYL-ACCEPTING CHEMOTAXIS PROTEIN MCPB"/>
    <property type="match status" value="1"/>
</dbReference>
<dbReference type="AlphaFoldDB" id="A0A5K7YLI2"/>
<dbReference type="InterPro" id="IPR000727">
    <property type="entry name" value="T_SNARE_dom"/>
</dbReference>
<dbReference type="GO" id="GO:0007165">
    <property type="term" value="P:signal transduction"/>
    <property type="evidence" value="ECO:0007669"/>
    <property type="project" value="UniProtKB-KW"/>
</dbReference>
<evidence type="ECO:0000313" key="10">
    <source>
        <dbReference type="EMBL" id="BBO69363.1"/>
    </source>
</evidence>
<comment type="subcellular location">
    <subcellularLocation>
        <location evidence="1">Cell inner membrane</location>
        <topology evidence="1">Multi-pass membrane protein</topology>
    </subcellularLocation>
</comment>
<keyword evidence="6" id="KW-0472">Membrane</keyword>
<comment type="similarity">
    <text evidence="4">Belongs to the methyl-accepting chemotaxis (MCP) protein family.</text>
</comment>
<protein>
    <submittedName>
        <fullName evidence="10">Methyl-accepting chemotaxis protein</fullName>
    </submittedName>
</protein>
<dbReference type="KEGG" id="dalk:DSCA_32930"/>
<evidence type="ECO:0000256" key="6">
    <source>
        <dbReference type="SAM" id="Phobius"/>
    </source>
</evidence>
<dbReference type="InterPro" id="IPR003660">
    <property type="entry name" value="HAMP_dom"/>
</dbReference>
<dbReference type="RefSeq" id="WP_167527809.1">
    <property type="nucleotide sequence ID" value="NZ_AP021874.1"/>
</dbReference>
<dbReference type="CDD" id="cd06225">
    <property type="entry name" value="HAMP"/>
    <property type="match status" value="1"/>
</dbReference>
<evidence type="ECO:0000259" key="8">
    <source>
        <dbReference type="PROSITE" id="PS50192"/>
    </source>
</evidence>
<dbReference type="SMART" id="SM00283">
    <property type="entry name" value="MA"/>
    <property type="match status" value="1"/>
</dbReference>
<evidence type="ECO:0000256" key="3">
    <source>
        <dbReference type="ARBA" id="ARBA00023224"/>
    </source>
</evidence>
<dbReference type="PROSITE" id="PS50111">
    <property type="entry name" value="CHEMOTAXIS_TRANSDUC_2"/>
    <property type="match status" value="1"/>
</dbReference>
<feature type="transmembrane region" description="Helical" evidence="6">
    <location>
        <begin position="12"/>
        <end position="34"/>
    </location>
</feature>
<evidence type="ECO:0000259" key="9">
    <source>
        <dbReference type="PROSITE" id="PS50885"/>
    </source>
</evidence>
<evidence type="ECO:0000256" key="1">
    <source>
        <dbReference type="ARBA" id="ARBA00004429"/>
    </source>
</evidence>
<feature type="domain" description="Methyl-accepting transducer" evidence="7">
    <location>
        <begin position="385"/>
        <end position="628"/>
    </location>
</feature>
<keyword evidence="2" id="KW-1003">Cell membrane</keyword>
<feature type="domain" description="HAMP" evidence="9">
    <location>
        <begin position="319"/>
        <end position="373"/>
    </location>
</feature>